<keyword evidence="3" id="KW-1185">Reference proteome</keyword>
<dbReference type="Proteomes" id="UP000007264">
    <property type="component" value="Unassembled WGS sequence"/>
</dbReference>
<evidence type="ECO:0000313" key="3">
    <source>
        <dbReference type="Proteomes" id="UP000007264"/>
    </source>
</evidence>
<proteinExistence type="predicted"/>
<dbReference type="KEGG" id="csl:COCSUDRAFT_48417"/>
<accession>I0YQZ1</accession>
<dbReference type="AlphaFoldDB" id="I0YQZ1"/>
<feature type="compositionally biased region" description="Low complexity" evidence="1">
    <location>
        <begin position="547"/>
        <end position="566"/>
    </location>
</feature>
<feature type="region of interest" description="Disordered" evidence="1">
    <location>
        <begin position="470"/>
        <end position="523"/>
    </location>
</feature>
<feature type="region of interest" description="Disordered" evidence="1">
    <location>
        <begin position="540"/>
        <end position="566"/>
    </location>
</feature>
<dbReference type="EMBL" id="AGSI01000014">
    <property type="protein sequence ID" value="EIE20810.1"/>
    <property type="molecule type" value="Genomic_DNA"/>
</dbReference>
<feature type="compositionally biased region" description="Pro residues" evidence="1">
    <location>
        <begin position="350"/>
        <end position="362"/>
    </location>
</feature>
<feature type="region of interest" description="Disordered" evidence="1">
    <location>
        <begin position="49"/>
        <end position="135"/>
    </location>
</feature>
<dbReference type="GeneID" id="17038789"/>
<evidence type="ECO:0000256" key="1">
    <source>
        <dbReference type="SAM" id="MobiDB-lite"/>
    </source>
</evidence>
<name>I0YQZ1_COCSC</name>
<evidence type="ECO:0000313" key="2">
    <source>
        <dbReference type="EMBL" id="EIE20810.1"/>
    </source>
</evidence>
<dbReference type="RefSeq" id="XP_005645354.1">
    <property type="nucleotide sequence ID" value="XM_005645297.1"/>
</dbReference>
<feature type="region of interest" description="Disordered" evidence="1">
    <location>
        <begin position="345"/>
        <end position="433"/>
    </location>
</feature>
<gene>
    <name evidence="2" type="ORF">COCSUDRAFT_48417</name>
</gene>
<protein>
    <submittedName>
        <fullName evidence="2">Uncharacterized protein</fullName>
    </submittedName>
</protein>
<comment type="caution">
    <text evidence="2">The sequence shown here is derived from an EMBL/GenBank/DDBJ whole genome shotgun (WGS) entry which is preliminary data.</text>
</comment>
<sequence length="566" mass="59821">MRGDSASLNFPNTDYMEDAFMKKYGHLPKQSYILKLRQWAQARMVQSIEGSGDDAGHPGGSSDSPAAEQEAALPRSISSHRRSSQALPELSQPQGQAAGARKEVQQEMAATRRSSRMARRQLQMGAGRSFEQPPRPPTYFGSVALAAHPFPTVSTMALHFGAPGQSMLRPEHLLASHQLPEFLEQEDRAWHSSHGLASLSSGWGREEAANWPVFPGSPLVSIPNPAQQAAQSGMTSAAPQHAARFAPVESMLSRVMARPGSSRSAPVQRTPLDAGPSQGLQGSGSEGQQRRGGTAPVNLPHLPLGFPDLHLHLMQQDADEGILVDQPRVFTSAAQMLSDILPSTLITIGAPPPGDGQPPQPRPRSALPSAPDTSMQHSHHRTSVSAPAQRHPAPGITRQSQRAGNVHAWECLQPESDTQQAERRARPMGRSHSFPAHLQAQLAPSAGSIYGLQLLPSAAMLRTASHSQALGGGAGLHAHPERSEGEPDLAPVVEGEGVDREGGGEAAPDQAASQEEQLLISGGSAHLGTGIGLVASVTQEHSSWADANPEPAPQQVAAAAEPDGET</sequence>
<organism evidence="2 3">
    <name type="scientific">Coccomyxa subellipsoidea (strain C-169)</name>
    <name type="common">Green microalga</name>
    <dbReference type="NCBI Taxonomy" id="574566"/>
    <lineage>
        <taxon>Eukaryota</taxon>
        <taxon>Viridiplantae</taxon>
        <taxon>Chlorophyta</taxon>
        <taxon>core chlorophytes</taxon>
        <taxon>Trebouxiophyceae</taxon>
        <taxon>Trebouxiophyceae incertae sedis</taxon>
        <taxon>Coccomyxaceae</taxon>
        <taxon>Coccomyxa</taxon>
        <taxon>Coccomyxa subellipsoidea</taxon>
    </lineage>
</organism>
<feature type="region of interest" description="Disordered" evidence="1">
    <location>
        <begin position="253"/>
        <end position="301"/>
    </location>
</feature>
<reference evidence="2 3" key="1">
    <citation type="journal article" date="2012" name="Genome Biol.">
        <title>The genome of the polar eukaryotic microalga coccomyxa subellipsoidea reveals traits of cold adaptation.</title>
        <authorList>
            <person name="Blanc G."/>
            <person name="Agarkova I."/>
            <person name="Grimwood J."/>
            <person name="Kuo A."/>
            <person name="Brueggeman A."/>
            <person name="Dunigan D."/>
            <person name="Gurnon J."/>
            <person name="Ladunga I."/>
            <person name="Lindquist E."/>
            <person name="Lucas S."/>
            <person name="Pangilinan J."/>
            <person name="Proschold T."/>
            <person name="Salamov A."/>
            <person name="Schmutz J."/>
            <person name="Weeks D."/>
            <person name="Yamada T."/>
            <person name="Claverie J.M."/>
            <person name="Grigoriev I."/>
            <person name="Van Etten J."/>
            <person name="Lomsadze A."/>
            <person name="Borodovsky M."/>
        </authorList>
    </citation>
    <scope>NUCLEOTIDE SEQUENCE [LARGE SCALE GENOMIC DNA]</scope>
    <source>
        <strain evidence="2 3">C-169</strain>
    </source>
</reference>